<dbReference type="AlphaFoldDB" id="A0A392M443"/>
<feature type="non-terminal residue" evidence="2">
    <location>
        <position position="1"/>
    </location>
</feature>
<reference evidence="2 3" key="1">
    <citation type="journal article" date="2018" name="Front. Plant Sci.">
        <title>Red Clover (Trifolium pratense) and Zigzag Clover (T. medium) - A Picture of Genomic Similarities and Differences.</title>
        <authorList>
            <person name="Dluhosova J."/>
            <person name="Istvanek J."/>
            <person name="Nedelnik J."/>
            <person name="Repkova J."/>
        </authorList>
    </citation>
    <scope>NUCLEOTIDE SEQUENCE [LARGE SCALE GENOMIC DNA]</scope>
    <source>
        <strain evidence="3">cv. 10/8</strain>
        <tissue evidence="2">Leaf</tissue>
    </source>
</reference>
<feature type="transmembrane region" description="Helical" evidence="1">
    <location>
        <begin position="79"/>
        <end position="101"/>
    </location>
</feature>
<keyword evidence="1" id="KW-0472">Membrane</keyword>
<evidence type="ECO:0000313" key="3">
    <source>
        <dbReference type="Proteomes" id="UP000265520"/>
    </source>
</evidence>
<protein>
    <submittedName>
        <fullName evidence="2">Resistance-like protein</fullName>
    </submittedName>
</protein>
<evidence type="ECO:0000256" key="1">
    <source>
        <dbReference type="SAM" id="Phobius"/>
    </source>
</evidence>
<dbReference type="Proteomes" id="UP000265520">
    <property type="component" value="Unassembled WGS sequence"/>
</dbReference>
<keyword evidence="1" id="KW-1133">Transmembrane helix</keyword>
<sequence>SVWYDIFQWLGVVLVVPHHLFVLFDCLSGYARSKKGFRLIWQTTLWMIWKTRNEEIFANGVKFIKAVVDEIKVMSWRRLCSTAVACSLLVVFCLQFAVVWLCLGVG</sequence>
<proteinExistence type="predicted"/>
<evidence type="ECO:0000313" key="2">
    <source>
        <dbReference type="EMBL" id="MCH82140.1"/>
    </source>
</evidence>
<accession>A0A392M443</accession>
<organism evidence="2 3">
    <name type="scientific">Trifolium medium</name>
    <dbReference type="NCBI Taxonomy" id="97028"/>
    <lineage>
        <taxon>Eukaryota</taxon>
        <taxon>Viridiplantae</taxon>
        <taxon>Streptophyta</taxon>
        <taxon>Embryophyta</taxon>
        <taxon>Tracheophyta</taxon>
        <taxon>Spermatophyta</taxon>
        <taxon>Magnoliopsida</taxon>
        <taxon>eudicotyledons</taxon>
        <taxon>Gunneridae</taxon>
        <taxon>Pentapetalae</taxon>
        <taxon>rosids</taxon>
        <taxon>fabids</taxon>
        <taxon>Fabales</taxon>
        <taxon>Fabaceae</taxon>
        <taxon>Papilionoideae</taxon>
        <taxon>50 kb inversion clade</taxon>
        <taxon>NPAAA clade</taxon>
        <taxon>Hologalegina</taxon>
        <taxon>IRL clade</taxon>
        <taxon>Trifolieae</taxon>
        <taxon>Trifolium</taxon>
    </lineage>
</organism>
<name>A0A392M443_9FABA</name>
<keyword evidence="3" id="KW-1185">Reference proteome</keyword>
<keyword evidence="1" id="KW-0812">Transmembrane</keyword>
<dbReference type="EMBL" id="LXQA010003257">
    <property type="protein sequence ID" value="MCH82140.1"/>
    <property type="molecule type" value="Genomic_DNA"/>
</dbReference>
<gene>
    <name evidence="2" type="ORF">A2U01_0002937</name>
</gene>
<comment type="caution">
    <text evidence="2">The sequence shown here is derived from an EMBL/GenBank/DDBJ whole genome shotgun (WGS) entry which is preliminary data.</text>
</comment>
<feature type="transmembrane region" description="Helical" evidence="1">
    <location>
        <begin position="6"/>
        <end position="31"/>
    </location>
</feature>